<dbReference type="RefSeq" id="XP_005842856.1">
    <property type="nucleotide sequence ID" value="XM_005842794.1"/>
</dbReference>
<evidence type="ECO:0000259" key="12">
    <source>
        <dbReference type="Pfam" id="PF08407"/>
    </source>
</evidence>
<dbReference type="EMBL" id="GL433875">
    <property type="protein sequence ID" value="EFN50744.1"/>
    <property type="molecule type" value="Genomic_DNA"/>
</dbReference>
<dbReference type="InterPro" id="IPR013616">
    <property type="entry name" value="Chitin_synth_N"/>
</dbReference>
<evidence type="ECO:0000256" key="11">
    <source>
        <dbReference type="SAM" id="Phobius"/>
    </source>
</evidence>
<dbReference type="Pfam" id="PF08407">
    <property type="entry name" value="Chitin_synth_1N"/>
    <property type="match status" value="1"/>
</dbReference>
<feature type="transmembrane region" description="Helical" evidence="11">
    <location>
        <begin position="660"/>
        <end position="679"/>
    </location>
</feature>
<dbReference type="InterPro" id="IPR004835">
    <property type="entry name" value="Chitin_synth"/>
</dbReference>
<evidence type="ECO:0000256" key="9">
    <source>
        <dbReference type="ARBA" id="ARBA00023316"/>
    </source>
</evidence>
<evidence type="ECO:0000256" key="1">
    <source>
        <dbReference type="ARBA" id="ARBA00004651"/>
    </source>
</evidence>
<dbReference type="SUPFAM" id="SSF53448">
    <property type="entry name" value="Nucleotide-diphospho-sugar transferases"/>
    <property type="match status" value="1"/>
</dbReference>
<evidence type="ECO:0000313" key="13">
    <source>
        <dbReference type="EMBL" id="EFN50744.1"/>
    </source>
</evidence>
<evidence type="ECO:0000256" key="4">
    <source>
        <dbReference type="ARBA" id="ARBA00022676"/>
    </source>
</evidence>
<feature type="transmembrane region" description="Helical" evidence="11">
    <location>
        <begin position="484"/>
        <end position="503"/>
    </location>
</feature>
<protein>
    <recommendedName>
        <fullName evidence="2">chitin synthase</fullName>
        <ecNumber evidence="2">2.4.1.16</ecNumber>
    </recommendedName>
</protein>
<feature type="transmembrane region" description="Helical" evidence="11">
    <location>
        <begin position="923"/>
        <end position="952"/>
    </location>
</feature>
<keyword evidence="4" id="KW-0328">Glycosyltransferase</keyword>
<dbReference type="GO" id="GO:0004100">
    <property type="term" value="F:chitin synthase activity"/>
    <property type="evidence" value="ECO:0007669"/>
    <property type="project" value="UniProtKB-EC"/>
</dbReference>
<keyword evidence="7 11" id="KW-1133">Transmembrane helix</keyword>
<name>E1ZTV3_CHLVA</name>
<feature type="transmembrane region" description="Helical" evidence="11">
    <location>
        <begin position="523"/>
        <end position="546"/>
    </location>
</feature>
<evidence type="ECO:0000256" key="2">
    <source>
        <dbReference type="ARBA" id="ARBA00012543"/>
    </source>
</evidence>
<organism evidence="14">
    <name type="scientific">Chlorella variabilis</name>
    <name type="common">Green alga</name>
    <dbReference type="NCBI Taxonomy" id="554065"/>
    <lineage>
        <taxon>Eukaryota</taxon>
        <taxon>Viridiplantae</taxon>
        <taxon>Chlorophyta</taxon>
        <taxon>core chlorophytes</taxon>
        <taxon>Trebouxiophyceae</taxon>
        <taxon>Chlorellales</taxon>
        <taxon>Chlorellaceae</taxon>
        <taxon>Chlorella clade</taxon>
        <taxon>Chlorella</taxon>
    </lineage>
</organism>
<reference evidence="13 14" key="1">
    <citation type="journal article" date="2010" name="Plant Cell">
        <title>The Chlorella variabilis NC64A genome reveals adaptation to photosymbiosis, coevolution with viruses, and cryptic sex.</title>
        <authorList>
            <person name="Blanc G."/>
            <person name="Duncan G."/>
            <person name="Agarkova I."/>
            <person name="Borodovsky M."/>
            <person name="Gurnon J."/>
            <person name="Kuo A."/>
            <person name="Lindquist E."/>
            <person name="Lucas S."/>
            <person name="Pangilinan J."/>
            <person name="Polle J."/>
            <person name="Salamov A."/>
            <person name="Terry A."/>
            <person name="Yamada T."/>
            <person name="Dunigan D.D."/>
            <person name="Grigoriev I.V."/>
            <person name="Claverie J.M."/>
            <person name="Van Etten J.L."/>
        </authorList>
    </citation>
    <scope>NUCLEOTIDE SEQUENCE [LARGE SCALE GENOMIC DNA]</scope>
    <source>
        <strain evidence="13 14">NC64A</strain>
    </source>
</reference>
<feature type="compositionally biased region" description="Polar residues" evidence="10">
    <location>
        <begin position="1021"/>
        <end position="1031"/>
    </location>
</feature>
<dbReference type="KEGG" id="cvr:CHLNCDRAFT_142547"/>
<dbReference type="STRING" id="554065.E1ZTV3"/>
<dbReference type="Proteomes" id="UP000008141">
    <property type="component" value="Unassembled WGS sequence"/>
</dbReference>
<dbReference type="GO" id="GO:0071555">
    <property type="term" value="P:cell wall organization"/>
    <property type="evidence" value="ECO:0007669"/>
    <property type="project" value="UniProtKB-KW"/>
</dbReference>
<accession>E1ZTV3</accession>
<evidence type="ECO:0000313" key="14">
    <source>
        <dbReference type="Proteomes" id="UP000008141"/>
    </source>
</evidence>
<dbReference type="GeneID" id="17350172"/>
<dbReference type="GO" id="GO:0005886">
    <property type="term" value="C:plasma membrane"/>
    <property type="evidence" value="ECO:0007669"/>
    <property type="project" value="UniProtKB-SubCell"/>
</dbReference>
<feature type="transmembrane region" description="Helical" evidence="11">
    <location>
        <begin position="558"/>
        <end position="577"/>
    </location>
</feature>
<feature type="domain" description="Chitin synthase N-terminal" evidence="12">
    <location>
        <begin position="117"/>
        <end position="183"/>
    </location>
</feature>
<feature type="transmembrane region" description="Helical" evidence="11">
    <location>
        <begin position="754"/>
        <end position="775"/>
    </location>
</feature>
<feature type="transmembrane region" description="Helical" evidence="11">
    <location>
        <begin position="589"/>
        <end position="616"/>
    </location>
</feature>
<keyword evidence="3" id="KW-1003">Cell membrane</keyword>
<keyword evidence="6 11" id="KW-0812">Transmembrane</keyword>
<evidence type="ECO:0000256" key="5">
    <source>
        <dbReference type="ARBA" id="ARBA00022679"/>
    </source>
</evidence>
<dbReference type="eggNOG" id="KOG2571">
    <property type="taxonomic scope" value="Eukaryota"/>
</dbReference>
<dbReference type="PANTHER" id="PTHR22914">
    <property type="entry name" value="CHITIN SYNTHASE"/>
    <property type="match status" value="1"/>
</dbReference>
<evidence type="ECO:0000256" key="6">
    <source>
        <dbReference type="ARBA" id="ARBA00022692"/>
    </source>
</evidence>
<evidence type="ECO:0000256" key="7">
    <source>
        <dbReference type="ARBA" id="ARBA00022989"/>
    </source>
</evidence>
<dbReference type="OrthoDB" id="504113at2759"/>
<keyword evidence="14" id="KW-1185">Reference proteome</keyword>
<dbReference type="AlphaFoldDB" id="E1ZTV3"/>
<evidence type="ECO:0000256" key="8">
    <source>
        <dbReference type="ARBA" id="ARBA00023136"/>
    </source>
</evidence>
<dbReference type="EC" id="2.4.1.16" evidence="2"/>
<feature type="region of interest" description="Disordered" evidence="10">
    <location>
        <begin position="1015"/>
        <end position="1054"/>
    </location>
</feature>
<sequence>MAGLPAGELKGTEYVEPLKVIGQVLGKQWRCGDGGEQAAQGRRKRAAAVEIFVINDDITVEKPIEDYYGELDKRLQGLKSQLGSDADWMPSTYEKYMTGQHQVAGSLQRNVREYYNDFKLLRADTQVYYPVPNEVYRDEWDDVQVTDPMEFTHCRYTPVVTEDARDFGVDGYTLRLQRMDRKIKLFICVTLYNEDYDELRKTLVGICDNLEVMYDQFVAKDGRRGVDWTEVAVCIVQDGIGNANESVLAASTVHGFFSPVVLQNSVLGAPTTLHLFEYTARFKKYAGLDNYPPLQIMFATKGKNKGKLDSHCWYFDAFCYLLQPEYCVLFDAGTKPLPAALKSVATHFQRYPTVGALTGELTVQRPYRTFLTAVQFCEWKVSHLMQKPIESICGFLTVLPGAFCAFRWAAVEGEPLRKYFYGLYSQAELNAFEANMFLAEDRILCIEVVAKKGANYRLEYIKEAVAEADAVTKLTGLMKQRRRWLNGTFFAMLYALGNMGRIWTESSHSVLRKMVLTAEFFYLLVNLIIGTWFGIGIFYVLLVMLLKVAFDGATWLEQLGRLVGLLYLFLIIVQLIINMKNKPEAVEKVHSFCAIYFCLYMLVFTGVTISFLITNTDYSFIGISTQQLGLLVVILLSAIGGILLTALLHGELLSVLGAGFQYWIMQPVFFNMLQIYAFCNADDISWGTKNLDTKHADHDAKKMASKALAYQVRPSRTSKAFWEAMGKVQSHLTDAKKVAAYNQKKEQKMRAFSSYLLIAWVSTNVFFVAAATTFANSTWETCALTESEQAVNAVKSQAQEGDKALIFADLMQTAVTILQRGEALYPFHGLQGFPDNYPMLVTGDAQSNCVRGSACTVLANATELFTNIDSSMPKFSDWLQQSMGINSTATLEEYSRIWLPMPSNTTNGYDAHVVCTMHYGYTYFLQIMFILLCFIVMFQVGGSVLFIFAYWIRRWTGRDKRADKRAALAHAASINAAAGGAMGGAAMGSVKSFYSSDPTGSEVEIAIQPGSARYAGGQMHVPQSEQLTDESYSPRSDASPSPVRRRRPESPFGK</sequence>
<dbReference type="GO" id="GO:0006031">
    <property type="term" value="P:chitin biosynthetic process"/>
    <property type="evidence" value="ECO:0007669"/>
    <property type="project" value="TreeGrafter"/>
</dbReference>
<dbReference type="InParanoid" id="E1ZTV3"/>
<keyword evidence="5" id="KW-0808">Transferase</keyword>
<keyword evidence="9" id="KW-0961">Cell wall biogenesis/degradation</keyword>
<gene>
    <name evidence="13" type="ORF">CHLNCDRAFT_142547</name>
</gene>
<evidence type="ECO:0000256" key="10">
    <source>
        <dbReference type="SAM" id="MobiDB-lite"/>
    </source>
</evidence>
<proteinExistence type="predicted"/>
<dbReference type="PANTHER" id="PTHR22914:SF9">
    <property type="entry name" value="CHITIN SYNTHASE 1"/>
    <property type="match status" value="1"/>
</dbReference>
<comment type="subcellular location">
    <subcellularLocation>
        <location evidence="1">Cell membrane</location>
        <topology evidence="1">Multi-pass membrane protein</topology>
    </subcellularLocation>
</comment>
<dbReference type="InterPro" id="IPR029044">
    <property type="entry name" value="Nucleotide-diphossugar_trans"/>
</dbReference>
<keyword evidence="8 11" id="KW-0472">Membrane</keyword>
<dbReference type="Pfam" id="PF01644">
    <property type="entry name" value="Chitin_synth_1"/>
    <property type="match status" value="1"/>
</dbReference>
<feature type="compositionally biased region" description="Low complexity" evidence="10">
    <location>
        <begin position="1033"/>
        <end position="1042"/>
    </location>
</feature>
<evidence type="ECO:0000256" key="3">
    <source>
        <dbReference type="ARBA" id="ARBA00022475"/>
    </source>
</evidence>
<feature type="transmembrane region" description="Helical" evidence="11">
    <location>
        <begin position="628"/>
        <end position="648"/>
    </location>
</feature>